<keyword evidence="2" id="KW-1185">Reference proteome</keyword>
<accession>A0ABU7BZT5</accession>
<evidence type="ECO:0000313" key="2">
    <source>
        <dbReference type="Proteomes" id="UP001345963"/>
    </source>
</evidence>
<proteinExistence type="predicted"/>
<sequence length="77" mass="9090">MQREWSNSHRGKPSRHNERSKQYLTNLQFMYFIHPSIHPLRIKWGGLVPIWSIHWGRTHPGQAAGSITGQHRHTLDK</sequence>
<gene>
    <name evidence="1" type="ORF">ATANTOWER_003509</name>
</gene>
<organism evidence="1 2">
    <name type="scientific">Ataeniobius toweri</name>
    <dbReference type="NCBI Taxonomy" id="208326"/>
    <lineage>
        <taxon>Eukaryota</taxon>
        <taxon>Metazoa</taxon>
        <taxon>Chordata</taxon>
        <taxon>Craniata</taxon>
        <taxon>Vertebrata</taxon>
        <taxon>Euteleostomi</taxon>
        <taxon>Actinopterygii</taxon>
        <taxon>Neopterygii</taxon>
        <taxon>Teleostei</taxon>
        <taxon>Neoteleostei</taxon>
        <taxon>Acanthomorphata</taxon>
        <taxon>Ovalentaria</taxon>
        <taxon>Atherinomorphae</taxon>
        <taxon>Cyprinodontiformes</taxon>
        <taxon>Goodeidae</taxon>
        <taxon>Ataeniobius</taxon>
    </lineage>
</organism>
<comment type="caution">
    <text evidence="1">The sequence shown here is derived from an EMBL/GenBank/DDBJ whole genome shotgun (WGS) entry which is preliminary data.</text>
</comment>
<reference evidence="1 2" key="1">
    <citation type="submission" date="2021-07" db="EMBL/GenBank/DDBJ databases">
        <authorList>
            <person name="Palmer J.M."/>
        </authorList>
    </citation>
    <scope>NUCLEOTIDE SEQUENCE [LARGE SCALE GENOMIC DNA]</scope>
    <source>
        <strain evidence="1 2">AT_MEX2019</strain>
        <tissue evidence="1">Muscle</tissue>
    </source>
</reference>
<evidence type="ECO:0000313" key="1">
    <source>
        <dbReference type="EMBL" id="MED6255013.1"/>
    </source>
</evidence>
<dbReference type="EMBL" id="JAHUTI010070217">
    <property type="protein sequence ID" value="MED6255013.1"/>
    <property type="molecule type" value="Genomic_DNA"/>
</dbReference>
<name>A0ABU7BZT5_9TELE</name>
<dbReference type="Proteomes" id="UP001345963">
    <property type="component" value="Unassembled WGS sequence"/>
</dbReference>
<protein>
    <submittedName>
        <fullName evidence="1">Uncharacterized protein</fullName>
    </submittedName>
</protein>